<evidence type="ECO:0008006" key="5">
    <source>
        <dbReference type="Google" id="ProtNLM"/>
    </source>
</evidence>
<dbReference type="Proteomes" id="UP000269375">
    <property type="component" value="Unassembled WGS sequence"/>
</dbReference>
<keyword evidence="4" id="KW-1185">Reference proteome</keyword>
<protein>
    <recommendedName>
        <fullName evidence="5">Glycosyltransferase</fullName>
    </recommendedName>
</protein>
<proteinExistence type="predicted"/>
<dbReference type="OrthoDB" id="4291430at2"/>
<reference evidence="1 3" key="1">
    <citation type="submission" date="2018-11" db="EMBL/GenBank/DDBJ databases">
        <title>Proposal to divide the Flavobacteriaceae and reorganize its genera based on Amino Acid Identity values calculated from whole genome sequences.</title>
        <authorList>
            <person name="Nicholson A.C."/>
            <person name="Gulvik C.A."/>
            <person name="Whitney A.M."/>
            <person name="Humrighouse B.W."/>
            <person name="Bell M."/>
            <person name="Holmes B."/>
            <person name="Steigerwalt A."/>
            <person name="Villarma A."/>
            <person name="Sheth M."/>
            <person name="Batra D."/>
            <person name="Pryor J."/>
            <person name="Bernardet J.-F."/>
            <person name="Hugo C."/>
            <person name="Kampfer P."/>
            <person name="Newman J."/>
            <person name="Mcquiston J.R."/>
        </authorList>
    </citation>
    <scope>NUCLEOTIDE SEQUENCE [LARGE SCALE GENOMIC DNA]</scope>
    <source>
        <strain evidence="1 3">DSM 15235</strain>
    </source>
</reference>
<dbReference type="EMBL" id="RJTX01000002">
    <property type="protein sequence ID" value="ROH97729.1"/>
    <property type="molecule type" value="Genomic_DNA"/>
</dbReference>
<evidence type="ECO:0000313" key="3">
    <source>
        <dbReference type="Proteomes" id="UP000269375"/>
    </source>
</evidence>
<gene>
    <name evidence="2" type="ORF">BCF50_2062</name>
    <name evidence="1" type="ORF">EGI05_10170</name>
</gene>
<accession>A0A3N0VY68</accession>
<comment type="caution">
    <text evidence="1">The sequence shown here is derived from an EMBL/GenBank/DDBJ whole genome shotgun (WGS) entry which is preliminary data.</text>
</comment>
<dbReference type="Gene3D" id="3.40.50.2000">
    <property type="entry name" value="Glycogen Phosphorylase B"/>
    <property type="match status" value="1"/>
</dbReference>
<dbReference type="Proteomes" id="UP000295709">
    <property type="component" value="Unassembled WGS sequence"/>
</dbReference>
<organism evidence="1 3">
    <name type="scientific">Chryseobacterium daecheongense</name>
    <dbReference type="NCBI Taxonomy" id="192389"/>
    <lineage>
        <taxon>Bacteria</taxon>
        <taxon>Pseudomonadati</taxon>
        <taxon>Bacteroidota</taxon>
        <taxon>Flavobacteriia</taxon>
        <taxon>Flavobacteriales</taxon>
        <taxon>Weeksellaceae</taxon>
        <taxon>Chryseobacterium group</taxon>
        <taxon>Chryseobacterium</taxon>
    </lineage>
</organism>
<dbReference type="AlphaFoldDB" id="A0A3N0VY68"/>
<dbReference type="SUPFAM" id="SSF53756">
    <property type="entry name" value="UDP-Glycosyltransferase/glycogen phosphorylase"/>
    <property type="match status" value="1"/>
</dbReference>
<dbReference type="EMBL" id="SOQW01000002">
    <property type="protein sequence ID" value="TDX93110.1"/>
    <property type="molecule type" value="Genomic_DNA"/>
</dbReference>
<name>A0A3N0VY68_9FLAO</name>
<dbReference type="RefSeq" id="WP_123262945.1">
    <property type="nucleotide sequence ID" value="NZ_RJTX01000002.1"/>
</dbReference>
<evidence type="ECO:0000313" key="4">
    <source>
        <dbReference type="Proteomes" id="UP000295709"/>
    </source>
</evidence>
<evidence type="ECO:0000313" key="1">
    <source>
        <dbReference type="EMBL" id="ROH97729.1"/>
    </source>
</evidence>
<reference evidence="2 4" key="2">
    <citation type="submission" date="2019-03" db="EMBL/GenBank/DDBJ databases">
        <title>Genomic Encyclopedia of Archaeal and Bacterial Type Strains, Phase II (KMG-II): from individual species to whole genera.</title>
        <authorList>
            <person name="Goeker M."/>
        </authorList>
    </citation>
    <scope>NUCLEOTIDE SEQUENCE [LARGE SCALE GENOMIC DNA]</scope>
    <source>
        <strain evidence="2 4">DSM 15235</strain>
    </source>
</reference>
<evidence type="ECO:0000313" key="2">
    <source>
        <dbReference type="EMBL" id="TDX93110.1"/>
    </source>
</evidence>
<sequence length="348" mass="40590">MKKIAYIEIDTHAEIAQGFMEIIQGSEEFAVDYYFSKRIKDRVKEDGESVYLSDSSMILDQLKLKRYDLVIIGTVHRYFNTFLTIVQQYNAAVITHNLNFIKASKLKLISAIFREDIFYRLKLWWKEGLVSAPEVYKKAKNLLVLDQGLVAGKYTFLPLFYTKKYDQPENKALTIVIPGGVSQKRRDYDHIFKTIQNSRMAEKYTFIFLGKTQGEELKKLQKLSQSLNENIQIKYFSERVSAEEFESWMQKADVLWCPVQQETEFFSQKEIYGVTKMTGNIGDAITYGKLAVFPSKYPSSLPFIIPEQDDVIKQFEELGNKHFNFQESYSKDTVQKRLEEVLKSMMAI</sequence>